<organism evidence="2 3">
    <name type="scientific">Stylosanthes scabra</name>
    <dbReference type="NCBI Taxonomy" id="79078"/>
    <lineage>
        <taxon>Eukaryota</taxon>
        <taxon>Viridiplantae</taxon>
        <taxon>Streptophyta</taxon>
        <taxon>Embryophyta</taxon>
        <taxon>Tracheophyta</taxon>
        <taxon>Spermatophyta</taxon>
        <taxon>Magnoliopsida</taxon>
        <taxon>eudicotyledons</taxon>
        <taxon>Gunneridae</taxon>
        <taxon>Pentapetalae</taxon>
        <taxon>rosids</taxon>
        <taxon>fabids</taxon>
        <taxon>Fabales</taxon>
        <taxon>Fabaceae</taxon>
        <taxon>Papilionoideae</taxon>
        <taxon>50 kb inversion clade</taxon>
        <taxon>dalbergioids sensu lato</taxon>
        <taxon>Dalbergieae</taxon>
        <taxon>Pterocarpus clade</taxon>
        <taxon>Stylosanthes</taxon>
    </lineage>
</organism>
<evidence type="ECO:0000256" key="1">
    <source>
        <dbReference type="SAM" id="MobiDB-lite"/>
    </source>
</evidence>
<comment type="caution">
    <text evidence="2">The sequence shown here is derived from an EMBL/GenBank/DDBJ whole genome shotgun (WGS) entry which is preliminary data.</text>
</comment>
<sequence length="67" mass="7706">MGQTFPSVCLVYMLNKKGRHYRCPGWTRLLLTLEDHLKTPGIKACRERSTLGGHASTVSSRRRMHKH</sequence>
<evidence type="ECO:0000313" key="2">
    <source>
        <dbReference type="EMBL" id="MED6125602.1"/>
    </source>
</evidence>
<gene>
    <name evidence="2" type="ORF">PIB30_070160</name>
</gene>
<feature type="non-terminal residue" evidence="2">
    <location>
        <position position="67"/>
    </location>
</feature>
<name>A0ABU6RNC0_9FABA</name>
<reference evidence="2 3" key="1">
    <citation type="journal article" date="2023" name="Plants (Basel)">
        <title>Bridging the Gap: Combining Genomics and Transcriptomics Approaches to Understand Stylosanthes scabra, an Orphan Legume from the Brazilian Caatinga.</title>
        <authorList>
            <person name="Ferreira-Neto J.R.C."/>
            <person name="da Silva M.D."/>
            <person name="Binneck E."/>
            <person name="de Melo N.F."/>
            <person name="da Silva R.H."/>
            <person name="de Melo A.L.T.M."/>
            <person name="Pandolfi V."/>
            <person name="Bustamante F.O."/>
            <person name="Brasileiro-Vidal A.C."/>
            <person name="Benko-Iseppon A.M."/>
        </authorList>
    </citation>
    <scope>NUCLEOTIDE SEQUENCE [LARGE SCALE GENOMIC DNA]</scope>
    <source>
        <tissue evidence="2">Leaves</tissue>
    </source>
</reference>
<accession>A0ABU6RNC0</accession>
<protein>
    <submittedName>
        <fullName evidence="2">Uncharacterized protein</fullName>
    </submittedName>
</protein>
<feature type="region of interest" description="Disordered" evidence="1">
    <location>
        <begin position="48"/>
        <end position="67"/>
    </location>
</feature>
<evidence type="ECO:0000313" key="3">
    <source>
        <dbReference type="Proteomes" id="UP001341840"/>
    </source>
</evidence>
<dbReference type="EMBL" id="JASCZI010030992">
    <property type="protein sequence ID" value="MED6125602.1"/>
    <property type="molecule type" value="Genomic_DNA"/>
</dbReference>
<proteinExistence type="predicted"/>
<keyword evidence="3" id="KW-1185">Reference proteome</keyword>
<dbReference type="Proteomes" id="UP001341840">
    <property type="component" value="Unassembled WGS sequence"/>
</dbReference>